<dbReference type="EMBL" id="FOCX01000018">
    <property type="protein sequence ID" value="SEO75883.1"/>
    <property type="molecule type" value="Genomic_DNA"/>
</dbReference>
<evidence type="ECO:0000313" key="2">
    <source>
        <dbReference type="Proteomes" id="UP000198775"/>
    </source>
</evidence>
<gene>
    <name evidence="1" type="ORF">SAMN05216388_101861</name>
</gene>
<evidence type="ECO:0000313" key="1">
    <source>
        <dbReference type="EMBL" id="SEO75883.1"/>
    </source>
</evidence>
<dbReference type="Proteomes" id="UP000198775">
    <property type="component" value="Unassembled WGS sequence"/>
</dbReference>
<sequence>MNGVEMLYPKYMKNFEVPLYLVANKDRLTSDAITQAHLIYVGLEEHEFREEAPDLQVFTAQRFFAELEGPTWRERQEQININHHVEQLPKCLDIPLAFASSGDIDRARWLLEDMIDQGILHEPSSEHREFFERADAQEEAFEQVAEAEAEKRRKEVIRDLRKHN</sequence>
<protein>
    <submittedName>
        <fullName evidence="1">Uncharacterized protein</fullName>
    </submittedName>
</protein>
<dbReference type="AlphaFoldDB" id="A0A1H8SCH3"/>
<organism evidence="1 2">
    <name type="scientific">Halorientalis persicus</name>
    <dbReference type="NCBI Taxonomy" id="1367881"/>
    <lineage>
        <taxon>Archaea</taxon>
        <taxon>Methanobacteriati</taxon>
        <taxon>Methanobacteriota</taxon>
        <taxon>Stenosarchaea group</taxon>
        <taxon>Halobacteria</taxon>
        <taxon>Halobacteriales</taxon>
        <taxon>Haloarculaceae</taxon>
        <taxon>Halorientalis</taxon>
    </lineage>
</organism>
<accession>A0A1H8SCH3</accession>
<keyword evidence="2" id="KW-1185">Reference proteome</keyword>
<proteinExistence type="predicted"/>
<name>A0A1H8SCH3_9EURY</name>
<reference evidence="2" key="1">
    <citation type="submission" date="2016-10" db="EMBL/GenBank/DDBJ databases">
        <authorList>
            <person name="Varghese N."/>
            <person name="Submissions S."/>
        </authorList>
    </citation>
    <scope>NUCLEOTIDE SEQUENCE [LARGE SCALE GENOMIC DNA]</scope>
    <source>
        <strain evidence="2">IBRC-M 10043</strain>
    </source>
</reference>